<evidence type="ECO:0000313" key="4">
    <source>
        <dbReference type="EMBL" id="GAA4552292.1"/>
    </source>
</evidence>
<dbReference type="EMBL" id="BAABGT010000071">
    <property type="protein sequence ID" value="GAA4552292.1"/>
    <property type="molecule type" value="Genomic_DNA"/>
</dbReference>
<name>A0ABP8RWJ7_9PSEU</name>
<organism evidence="4 5">
    <name type="scientific">Pseudonocardia xishanensis</name>
    <dbReference type="NCBI Taxonomy" id="630995"/>
    <lineage>
        <taxon>Bacteria</taxon>
        <taxon>Bacillati</taxon>
        <taxon>Actinomycetota</taxon>
        <taxon>Actinomycetes</taxon>
        <taxon>Pseudonocardiales</taxon>
        <taxon>Pseudonocardiaceae</taxon>
        <taxon>Pseudonocardia</taxon>
    </lineage>
</organism>
<keyword evidence="5" id="KW-1185">Reference proteome</keyword>
<dbReference type="SUPFAM" id="SSF51679">
    <property type="entry name" value="Bacterial luciferase-like"/>
    <property type="match status" value="1"/>
</dbReference>
<sequence length="333" mass="35357">MKVRIGIGSLPVGGSTGAGGFAELVDELETRGIDSLWLADLVGSDSVDAMAGMAFAAGRTRNLKIGTGVLVLPGRNPALVAAQLATLATLAPKRILPAFGVRPARGAERQLYPVPGQRAAVFEESLVVLRRLLTEDRVTHHGEFFHLDDAAIRPRPPRLDLWLGGRAPVGLDRIGRLADGWLGSFVTAAEAAECRAAIERAAAAAGREIEEDHYGTNLAVVPPEATEAQVAAALAGSVDRRPDVAPERIVARGWAEARARIGEYVDAGLTKFVVRPATPIPDWRGFLDQFDQELRGLETEPAESTIGTETQPAESTIGTETQPAESTIGTERV</sequence>
<evidence type="ECO:0000313" key="5">
    <source>
        <dbReference type="Proteomes" id="UP001501598"/>
    </source>
</evidence>
<dbReference type="InterPro" id="IPR036661">
    <property type="entry name" value="Luciferase-like_sf"/>
</dbReference>
<dbReference type="PANTHER" id="PTHR43244:SF1">
    <property type="entry name" value="5,10-METHYLENETETRAHYDROMETHANOPTERIN REDUCTASE"/>
    <property type="match status" value="1"/>
</dbReference>
<feature type="region of interest" description="Disordered" evidence="2">
    <location>
        <begin position="298"/>
        <end position="333"/>
    </location>
</feature>
<accession>A0ABP8RWJ7</accession>
<dbReference type="Gene3D" id="3.20.20.30">
    <property type="entry name" value="Luciferase-like domain"/>
    <property type="match status" value="1"/>
</dbReference>
<gene>
    <name evidence="4" type="ORF">GCM10023175_45780</name>
</gene>
<comment type="caution">
    <text evidence="4">The sequence shown here is derived from an EMBL/GenBank/DDBJ whole genome shotgun (WGS) entry which is preliminary data.</text>
</comment>
<dbReference type="Proteomes" id="UP001501598">
    <property type="component" value="Unassembled WGS sequence"/>
</dbReference>
<dbReference type="RefSeq" id="WP_345422184.1">
    <property type="nucleotide sequence ID" value="NZ_BAABGT010000071.1"/>
</dbReference>
<dbReference type="Pfam" id="PF00296">
    <property type="entry name" value="Bac_luciferase"/>
    <property type="match status" value="1"/>
</dbReference>
<evidence type="ECO:0000259" key="3">
    <source>
        <dbReference type="Pfam" id="PF00296"/>
    </source>
</evidence>
<evidence type="ECO:0000256" key="1">
    <source>
        <dbReference type="ARBA" id="ARBA00023002"/>
    </source>
</evidence>
<dbReference type="PANTHER" id="PTHR43244">
    <property type="match status" value="1"/>
</dbReference>
<evidence type="ECO:0000256" key="2">
    <source>
        <dbReference type="SAM" id="MobiDB-lite"/>
    </source>
</evidence>
<dbReference type="InterPro" id="IPR050564">
    <property type="entry name" value="F420-G6PD/mer"/>
</dbReference>
<dbReference type="NCBIfam" id="TIGR03854">
    <property type="entry name" value="F420_MSMEG_3544"/>
    <property type="match status" value="1"/>
</dbReference>
<protein>
    <submittedName>
        <fullName evidence="4">TIGR03854 family LLM class F420-dependent oxidoreductase</fullName>
    </submittedName>
</protein>
<proteinExistence type="predicted"/>
<dbReference type="InterPro" id="IPR011251">
    <property type="entry name" value="Luciferase-like_dom"/>
</dbReference>
<feature type="compositionally biased region" description="Polar residues" evidence="2">
    <location>
        <begin position="305"/>
        <end position="333"/>
    </location>
</feature>
<reference evidence="5" key="1">
    <citation type="journal article" date="2019" name="Int. J. Syst. Evol. Microbiol.">
        <title>The Global Catalogue of Microorganisms (GCM) 10K type strain sequencing project: providing services to taxonomists for standard genome sequencing and annotation.</title>
        <authorList>
            <consortium name="The Broad Institute Genomics Platform"/>
            <consortium name="The Broad Institute Genome Sequencing Center for Infectious Disease"/>
            <person name="Wu L."/>
            <person name="Ma J."/>
        </authorList>
    </citation>
    <scope>NUCLEOTIDE SEQUENCE [LARGE SCALE GENOMIC DNA]</scope>
    <source>
        <strain evidence="5">JCM 17906</strain>
    </source>
</reference>
<feature type="domain" description="Luciferase-like" evidence="3">
    <location>
        <begin position="18"/>
        <end position="264"/>
    </location>
</feature>
<keyword evidence="1" id="KW-0560">Oxidoreductase</keyword>
<dbReference type="InterPro" id="IPR022402">
    <property type="entry name" value="F420_OxRdatse_MSMEG3544_pred"/>
</dbReference>